<dbReference type="AlphaFoldDB" id="A0A0P7YXT6"/>
<organism evidence="2 3">
    <name type="scientific">Phormidesmis priestleyi Ana</name>
    <dbReference type="NCBI Taxonomy" id="1666911"/>
    <lineage>
        <taxon>Bacteria</taxon>
        <taxon>Bacillati</taxon>
        <taxon>Cyanobacteriota</taxon>
        <taxon>Cyanophyceae</taxon>
        <taxon>Leptolyngbyales</taxon>
        <taxon>Leptolyngbyaceae</taxon>
        <taxon>Phormidesmis</taxon>
    </lineage>
</organism>
<dbReference type="PANTHER" id="PTHR40274">
    <property type="entry name" value="VIRGINIAMYCIN B LYASE"/>
    <property type="match status" value="1"/>
</dbReference>
<name>A0A0P7YXT6_9CYAN</name>
<dbReference type="PANTHER" id="PTHR40274:SF4">
    <property type="entry name" value="BLL1406 PROTEIN"/>
    <property type="match status" value="1"/>
</dbReference>
<evidence type="ECO:0000313" key="3">
    <source>
        <dbReference type="Proteomes" id="UP000050465"/>
    </source>
</evidence>
<dbReference type="SUPFAM" id="SSF75011">
    <property type="entry name" value="3-carboxy-cis,cis-mucoante lactonizing enzyme"/>
    <property type="match status" value="1"/>
</dbReference>
<gene>
    <name evidence="2" type="ORF">HLUCCA11_07530</name>
</gene>
<dbReference type="Gene3D" id="2.130.10.10">
    <property type="entry name" value="YVTN repeat-like/Quinoprotein amine dehydrogenase"/>
    <property type="match status" value="1"/>
</dbReference>
<sequence length="358" mass="38369">MSLAFTLRAYSFALLSGLVLSFSPLTAEAAVLIGNTEGNNIVELDEKTGDFLGEFISPFEGFESPDTLAYGPDRNLYISSGNTPETSAIYRFDSQTGKLIDKFASGNGLFRPYGLAFGPDGLLYVSSFRSDEILRYDGVTGKFVDVFAQRDGSAEGLNGPNGLLFGPDGKLYVTTQGSVADEAGELAFLFPSQVLKYDIETGQGKVFVPQPEPFPSSFGFVSFLGLSIGPEDGDLYVSDFANGIRRYDFATGEELSVLDTNYTETEPSSNFIGSLAFSPDNDLYTVGFDTETTIGSLLKFDTATGDRTFVANNSAVLERPIGLLFKALSDEPVSVPEPSLFAGLLMLGISGIGLKSRC</sequence>
<dbReference type="InterPro" id="IPR051344">
    <property type="entry name" value="Vgb"/>
</dbReference>
<dbReference type="InterPro" id="IPR015943">
    <property type="entry name" value="WD40/YVTN_repeat-like_dom_sf"/>
</dbReference>
<accession>A0A0P7YXT6</accession>
<comment type="caution">
    <text evidence="2">The sequence shown here is derived from an EMBL/GenBank/DDBJ whole genome shotgun (WGS) entry which is preliminary data.</text>
</comment>
<keyword evidence="1" id="KW-0732">Signal</keyword>
<evidence type="ECO:0000256" key="1">
    <source>
        <dbReference type="SAM" id="SignalP"/>
    </source>
</evidence>
<protein>
    <submittedName>
        <fullName evidence="2">PEP-CTERM motif</fullName>
    </submittedName>
</protein>
<dbReference type="Proteomes" id="UP000050465">
    <property type="component" value="Unassembled WGS sequence"/>
</dbReference>
<feature type="signal peptide" evidence="1">
    <location>
        <begin position="1"/>
        <end position="29"/>
    </location>
</feature>
<evidence type="ECO:0000313" key="2">
    <source>
        <dbReference type="EMBL" id="KPQ36053.1"/>
    </source>
</evidence>
<reference evidence="2 3" key="1">
    <citation type="submission" date="2015-09" db="EMBL/GenBank/DDBJ databases">
        <title>Identification and resolution of microdiversity through metagenomic sequencing of parallel consortia.</title>
        <authorList>
            <person name="Nelson W.C."/>
            <person name="Romine M.F."/>
            <person name="Lindemann S.R."/>
        </authorList>
    </citation>
    <scope>NUCLEOTIDE SEQUENCE [LARGE SCALE GENOMIC DNA]</scope>
    <source>
        <strain evidence="2">Ana</strain>
    </source>
</reference>
<proteinExistence type="predicted"/>
<dbReference type="STRING" id="1666911.HLUCCA11_07530"/>
<dbReference type="EMBL" id="LJZR01000008">
    <property type="protein sequence ID" value="KPQ36053.1"/>
    <property type="molecule type" value="Genomic_DNA"/>
</dbReference>
<feature type="chain" id="PRO_5006146727" evidence="1">
    <location>
        <begin position="30"/>
        <end position="358"/>
    </location>
</feature>